<name>A0AA40HNR5_CNENI</name>
<sequence length="210" mass="23710">MASNLCQRFIPSPGGESLSPWVEVCADRGLDWIQEQKVQGAELLQLARVEAYEPAANHCHCRAQHRTQWSIWSTETPSAFPPVMGRCTTPLRARAGVLPWRHTSSTVSPPFLRPTQSTKTTRNELGQRTWSSRSQSPKALKAAAHQAELELQSIHNNKREIAQDKDLTAEERHWDKDIGIEGMFCCCLQKSQGHDSQRASGDSLFRHYHL</sequence>
<dbReference type="AlphaFoldDB" id="A0AA40HNR5"/>
<dbReference type="EMBL" id="JAULJE010000015">
    <property type="protein sequence ID" value="KAK1334612.1"/>
    <property type="molecule type" value="Genomic_DNA"/>
</dbReference>
<dbReference type="Proteomes" id="UP001177744">
    <property type="component" value="Unassembled WGS sequence"/>
</dbReference>
<accession>A0AA40HNR5</accession>
<proteinExistence type="predicted"/>
<reference evidence="2" key="1">
    <citation type="submission" date="2023-06" db="EMBL/GenBank/DDBJ databases">
        <title>Reference genome for the Northern bat (Eptesicus nilssonii), a most northern bat species.</title>
        <authorList>
            <person name="Laine V.N."/>
            <person name="Pulliainen A.T."/>
            <person name="Lilley T.M."/>
        </authorList>
    </citation>
    <scope>NUCLEOTIDE SEQUENCE</scope>
    <source>
        <strain evidence="2">BLF_Eptnil</strain>
        <tissue evidence="2">Kidney</tissue>
    </source>
</reference>
<feature type="region of interest" description="Disordered" evidence="1">
    <location>
        <begin position="105"/>
        <end position="137"/>
    </location>
</feature>
<organism evidence="2 3">
    <name type="scientific">Cnephaeus nilssonii</name>
    <name type="common">Northern bat</name>
    <name type="synonym">Eptesicus nilssonii</name>
    <dbReference type="NCBI Taxonomy" id="3371016"/>
    <lineage>
        <taxon>Eukaryota</taxon>
        <taxon>Metazoa</taxon>
        <taxon>Chordata</taxon>
        <taxon>Craniata</taxon>
        <taxon>Vertebrata</taxon>
        <taxon>Euteleostomi</taxon>
        <taxon>Mammalia</taxon>
        <taxon>Eutheria</taxon>
        <taxon>Laurasiatheria</taxon>
        <taxon>Chiroptera</taxon>
        <taxon>Yangochiroptera</taxon>
        <taxon>Vespertilionidae</taxon>
        <taxon>Cnephaeus</taxon>
    </lineage>
</organism>
<comment type="caution">
    <text evidence="2">The sequence shown here is derived from an EMBL/GenBank/DDBJ whole genome shotgun (WGS) entry which is preliminary data.</text>
</comment>
<evidence type="ECO:0000313" key="2">
    <source>
        <dbReference type="EMBL" id="KAK1334612.1"/>
    </source>
</evidence>
<keyword evidence="3" id="KW-1185">Reference proteome</keyword>
<evidence type="ECO:0000256" key="1">
    <source>
        <dbReference type="SAM" id="MobiDB-lite"/>
    </source>
</evidence>
<evidence type="ECO:0000313" key="3">
    <source>
        <dbReference type="Proteomes" id="UP001177744"/>
    </source>
</evidence>
<gene>
    <name evidence="2" type="ORF">QTO34_005619</name>
</gene>
<protein>
    <submittedName>
        <fullName evidence="2">Uncharacterized protein</fullName>
    </submittedName>
</protein>